<proteinExistence type="predicted"/>
<dbReference type="Proteomes" id="UP000288246">
    <property type="component" value="Unassembled WGS sequence"/>
</dbReference>
<dbReference type="PANTHER" id="PTHR33154:SF18">
    <property type="entry name" value="ARSENICAL RESISTANCE OPERON REPRESSOR"/>
    <property type="match status" value="1"/>
</dbReference>
<keyword evidence="2" id="KW-0238">DNA-binding</keyword>
<keyword evidence="1" id="KW-0805">Transcription regulation</keyword>
<dbReference type="InterPro" id="IPR018334">
    <property type="entry name" value="ArsR_HTH"/>
</dbReference>
<dbReference type="InterPro" id="IPR011991">
    <property type="entry name" value="ArsR-like_HTH"/>
</dbReference>
<dbReference type="Pfam" id="PF01022">
    <property type="entry name" value="HTH_5"/>
    <property type="match status" value="1"/>
</dbReference>
<keyword evidence="6" id="KW-1185">Reference proteome</keyword>
<evidence type="ECO:0000256" key="2">
    <source>
        <dbReference type="ARBA" id="ARBA00023125"/>
    </source>
</evidence>
<dbReference type="EMBL" id="BHYL01000331">
    <property type="protein sequence ID" value="GCD21717.1"/>
    <property type="molecule type" value="Genomic_DNA"/>
</dbReference>
<accession>A0A401V478</accession>
<feature type="domain" description="HTH arsR-type" evidence="4">
    <location>
        <begin position="25"/>
        <end position="122"/>
    </location>
</feature>
<evidence type="ECO:0000313" key="5">
    <source>
        <dbReference type="EMBL" id="GCD21717.1"/>
    </source>
</evidence>
<reference evidence="5 6" key="1">
    <citation type="submission" date="2018-11" db="EMBL/GenBank/DDBJ databases">
        <title>Draft genome sequence of Cellulomonas takizawaensis strain TKZ-21.</title>
        <authorList>
            <person name="Yamamura H."/>
            <person name="Hayashi T."/>
            <person name="Hamada M."/>
            <person name="Serisawa Y."/>
            <person name="Matsuyama K."/>
            <person name="Nakagawa Y."/>
            <person name="Otoguro M."/>
            <person name="Yanagida F."/>
            <person name="Hayakawa M."/>
        </authorList>
    </citation>
    <scope>NUCLEOTIDE SEQUENCE [LARGE SCALE GENOMIC DNA]</scope>
    <source>
        <strain evidence="5 6">TKZ-21</strain>
    </source>
</reference>
<evidence type="ECO:0000256" key="3">
    <source>
        <dbReference type="ARBA" id="ARBA00023163"/>
    </source>
</evidence>
<dbReference type="SUPFAM" id="SSF46785">
    <property type="entry name" value="Winged helix' DNA-binding domain"/>
    <property type="match status" value="1"/>
</dbReference>
<dbReference type="NCBIfam" id="NF033788">
    <property type="entry name" value="HTH_metalloreg"/>
    <property type="match status" value="1"/>
</dbReference>
<dbReference type="PROSITE" id="PS00846">
    <property type="entry name" value="HTH_ARSR_1"/>
    <property type="match status" value="1"/>
</dbReference>
<dbReference type="AlphaFoldDB" id="A0A401V478"/>
<dbReference type="RefSeq" id="WP_124344239.1">
    <property type="nucleotide sequence ID" value="NZ_BHYL01000331.1"/>
</dbReference>
<dbReference type="InterPro" id="IPR036388">
    <property type="entry name" value="WH-like_DNA-bd_sf"/>
</dbReference>
<dbReference type="SMART" id="SM00418">
    <property type="entry name" value="HTH_ARSR"/>
    <property type="match status" value="1"/>
</dbReference>
<dbReference type="OrthoDB" id="9798835at2"/>
<comment type="caution">
    <text evidence="5">The sequence shown here is derived from an EMBL/GenBank/DDBJ whole genome shotgun (WGS) entry which is preliminary data.</text>
</comment>
<evidence type="ECO:0000256" key="1">
    <source>
        <dbReference type="ARBA" id="ARBA00023015"/>
    </source>
</evidence>
<dbReference type="InterPro" id="IPR036390">
    <property type="entry name" value="WH_DNA-bd_sf"/>
</dbReference>
<evidence type="ECO:0000313" key="6">
    <source>
        <dbReference type="Proteomes" id="UP000288246"/>
    </source>
</evidence>
<dbReference type="CDD" id="cd00090">
    <property type="entry name" value="HTH_ARSR"/>
    <property type="match status" value="1"/>
</dbReference>
<dbReference type="InterPro" id="IPR001845">
    <property type="entry name" value="HTH_ArsR_DNA-bd_dom"/>
</dbReference>
<evidence type="ECO:0000259" key="4">
    <source>
        <dbReference type="PROSITE" id="PS50987"/>
    </source>
</evidence>
<protein>
    <submittedName>
        <fullName evidence="5">Transcriptional regulator</fullName>
    </submittedName>
</protein>
<name>A0A401V478_9CELL</name>
<dbReference type="Gene3D" id="1.10.10.10">
    <property type="entry name" value="Winged helix-like DNA-binding domain superfamily/Winged helix DNA-binding domain"/>
    <property type="match status" value="1"/>
</dbReference>
<keyword evidence="3" id="KW-0804">Transcription</keyword>
<organism evidence="5 6">
    <name type="scientific">Cellulomonas algicola</name>
    <dbReference type="NCBI Taxonomy" id="2071633"/>
    <lineage>
        <taxon>Bacteria</taxon>
        <taxon>Bacillati</taxon>
        <taxon>Actinomycetota</taxon>
        <taxon>Actinomycetes</taxon>
        <taxon>Micrococcales</taxon>
        <taxon>Cellulomonadaceae</taxon>
        <taxon>Cellulomonas</taxon>
    </lineage>
</organism>
<dbReference type="PANTHER" id="PTHR33154">
    <property type="entry name" value="TRANSCRIPTIONAL REGULATOR, ARSR FAMILY"/>
    <property type="match status" value="1"/>
</dbReference>
<dbReference type="GO" id="GO:0003700">
    <property type="term" value="F:DNA-binding transcription factor activity"/>
    <property type="evidence" value="ECO:0007669"/>
    <property type="project" value="InterPro"/>
</dbReference>
<gene>
    <name evidence="5" type="ORF">CTKZ_32790</name>
</gene>
<sequence length="124" mass="12958">MAAMDLLPVVSEPAACCTPAAAPTISADDATRLARTLKAMADPTRLRLLSLIAAHEGGEACVCDLIEPVGLSQPTVSHHLKQLTEAGLVTREKRGVWAYFTIVPGAVDAVTQHLGAHLTVHAEG</sequence>
<dbReference type="PROSITE" id="PS50987">
    <property type="entry name" value="HTH_ARSR_2"/>
    <property type="match status" value="1"/>
</dbReference>
<dbReference type="GO" id="GO:0003677">
    <property type="term" value="F:DNA binding"/>
    <property type="evidence" value="ECO:0007669"/>
    <property type="project" value="UniProtKB-KW"/>
</dbReference>
<dbReference type="InterPro" id="IPR051081">
    <property type="entry name" value="HTH_MetalResp_TranReg"/>
</dbReference>
<dbReference type="PRINTS" id="PR00778">
    <property type="entry name" value="HTHARSR"/>
</dbReference>